<comment type="caution">
    <text evidence="6">The sequence shown here is derived from an EMBL/GenBank/DDBJ whole genome shotgun (WGS) entry which is preliminary data.</text>
</comment>
<evidence type="ECO:0000313" key="7">
    <source>
        <dbReference type="Proteomes" id="UP000537890"/>
    </source>
</evidence>
<keyword evidence="3" id="KW-1133">Transmembrane helix</keyword>
<dbReference type="AlphaFoldDB" id="A0A7Z0MQC6"/>
<dbReference type="InterPro" id="IPR011547">
    <property type="entry name" value="SLC26A/SulP_dom"/>
</dbReference>
<evidence type="ECO:0000259" key="5">
    <source>
        <dbReference type="Pfam" id="PF00916"/>
    </source>
</evidence>
<accession>A0A7Z0MQC6</accession>
<feature type="domain" description="SLC26A/SulP transporter" evidence="5">
    <location>
        <begin position="2"/>
        <end position="49"/>
    </location>
</feature>
<protein>
    <submittedName>
        <fullName evidence="6">SulP family inorganic anion transporter</fullName>
    </submittedName>
</protein>
<gene>
    <name evidence="6" type="ORF">H0A75_08990</name>
</gene>
<dbReference type="Proteomes" id="UP000537890">
    <property type="component" value="Unassembled WGS sequence"/>
</dbReference>
<name>A0A7Z0MQC6_9GAMM</name>
<evidence type="ECO:0000313" key="6">
    <source>
        <dbReference type="EMBL" id="NYT47652.1"/>
    </source>
</evidence>
<evidence type="ECO:0000256" key="2">
    <source>
        <dbReference type="ARBA" id="ARBA00022692"/>
    </source>
</evidence>
<reference evidence="6 7" key="1">
    <citation type="submission" date="2020-05" db="EMBL/GenBank/DDBJ databases">
        <title>Horizontal transmission and recombination maintain forever young bacterial symbiont genomes.</title>
        <authorList>
            <person name="Russell S.L."/>
            <person name="Pepper-Tunick E."/>
            <person name="Svedberg J."/>
            <person name="Byrne A."/>
            <person name="Ruelas Castillo J."/>
            <person name="Vollmers C."/>
            <person name="Beinart R.A."/>
            <person name="Corbett-Detig R."/>
        </authorList>
    </citation>
    <scope>NUCLEOTIDE SEQUENCE [LARGE SCALE GENOMIC DNA]</scope>
    <source>
        <strain evidence="6">4727-3</strain>
    </source>
</reference>
<dbReference type="EMBL" id="JACCHS010000201">
    <property type="protein sequence ID" value="NYT47652.1"/>
    <property type="molecule type" value="Genomic_DNA"/>
</dbReference>
<comment type="subcellular location">
    <subcellularLocation>
        <location evidence="1">Membrane</location>
        <topology evidence="1">Multi-pass membrane protein</topology>
    </subcellularLocation>
</comment>
<organism evidence="6 7">
    <name type="scientific">Candidatus Methanofishera endochildressiae</name>
    <dbReference type="NCBI Taxonomy" id="2738884"/>
    <lineage>
        <taxon>Bacteria</taxon>
        <taxon>Pseudomonadati</taxon>
        <taxon>Pseudomonadota</taxon>
        <taxon>Gammaproteobacteria</taxon>
        <taxon>Candidatus Methanofishera</taxon>
    </lineage>
</organism>
<dbReference type="Pfam" id="PF00916">
    <property type="entry name" value="Sulfate_transp"/>
    <property type="match status" value="1"/>
</dbReference>
<dbReference type="GO" id="GO:0016020">
    <property type="term" value="C:membrane"/>
    <property type="evidence" value="ECO:0007669"/>
    <property type="project" value="UniProtKB-SubCell"/>
</dbReference>
<proteinExistence type="predicted"/>
<sequence length="65" mass="7056">MHCNHSSELKAQGLGNTLSGLIGGLPITAVIVRSSANINAGGRTKIASFKRPAFYAWLRFFFTLF</sequence>
<keyword evidence="4" id="KW-0472">Membrane</keyword>
<evidence type="ECO:0000256" key="4">
    <source>
        <dbReference type="ARBA" id="ARBA00023136"/>
    </source>
</evidence>
<evidence type="ECO:0000256" key="1">
    <source>
        <dbReference type="ARBA" id="ARBA00004141"/>
    </source>
</evidence>
<keyword evidence="2" id="KW-0812">Transmembrane</keyword>
<evidence type="ECO:0000256" key="3">
    <source>
        <dbReference type="ARBA" id="ARBA00022989"/>
    </source>
</evidence>